<dbReference type="Proteomes" id="UP001497472">
    <property type="component" value="Unassembled WGS sequence"/>
</dbReference>
<evidence type="ECO:0000256" key="1">
    <source>
        <dbReference type="SAM" id="MobiDB-lite"/>
    </source>
</evidence>
<evidence type="ECO:0000313" key="2">
    <source>
        <dbReference type="EMBL" id="CAK1553362.1"/>
    </source>
</evidence>
<keyword evidence="3" id="KW-1185">Reference proteome</keyword>
<protein>
    <submittedName>
        <fullName evidence="2">Uncharacterized protein</fullName>
    </submittedName>
</protein>
<dbReference type="EMBL" id="CAVLEF010000218">
    <property type="protein sequence ID" value="CAK1553362.1"/>
    <property type="molecule type" value="Genomic_DNA"/>
</dbReference>
<name>A0AAV1JX37_9NEOP</name>
<reference evidence="2 3" key="1">
    <citation type="submission" date="2023-11" db="EMBL/GenBank/DDBJ databases">
        <authorList>
            <person name="Okamura Y."/>
        </authorList>
    </citation>
    <scope>NUCLEOTIDE SEQUENCE [LARGE SCALE GENOMIC DNA]</scope>
</reference>
<comment type="caution">
    <text evidence="2">The sequence shown here is derived from an EMBL/GenBank/DDBJ whole genome shotgun (WGS) entry which is preliminary data.</text>
</comment>
<feature type="region of interest" description="Disordered" evidence="1">
    <location>
        <begin position="1"/>
        <end position="22"/>
    </location>
</feature>
<dbReference type="AlphaFoldDB" id="A0AAV1JX37"/>
<evidence type="ECO:0000313" key="3">
    <source>
        <dbReference type="Proteomes" id="UP001497472"/>
    </source>
</evidence>
<feature type="region of interest" description="Disordered" evidence="1">
    <location>
        <begin position="79"/>
        <end position="100"/>
    </location>
</feature>
<proteinExistence type="predicted"/>
<gene>
    <name evidence="2" type="ORF">LNINA_LOCUS12367</name>
</gene>
<accession>A0AAV1JX37</accession>
<organism evidence="2 3">
    <name type="scientific">Leptosia nina</name>
    <dbReference type="NCBI Taxonomy" id="320188"/>
    <lineage>
        <taxon>Eukaryota</taxon>
        <taxon>Metazoa</taxon>
        <taxon>Ecdysozoa</taxon>
        <taxon>Arthropoda</taxon>
        <taxon>Hexapoda</taxon>
        <taxon>Insecta</taxon>
        <taxon>Pterygota</taxon>
        <taxon>Neoptera</taxon>
        <taxon>Endopterygota</taxon>
        <taxon>Lepidoptera</taxon>
        <taxon>Glossata</taxon>
        <taxon>Ditrysia</taxon>
        <taxon>Papilionoidea</taxon>
        <taxon>Pieridae</taxon>
        <taxon>Pierinae</taxon>
        <taxon>Leptosia</taxon>
    </lineage>
</organism>
<sequence length="135" mass="14542">MSNRSPCAFVRSPAPGAATRSGSTLALSGEHRTNVYFTKATDGDNAHCRLIVATGLYGCQSRERYCRDTNCEMSLLLRNRGEPTPRSQTNASEEAGRVAPSMQLASAVIPQICSDKVSSIDSFYSRPTLPPEPSS</sequence>